<sequence length="307" mass="33075">MTSETSLGNSVGAVSHYQRITSIAASMATFKDYTYTYFLVTSPAPFVVHVQINRPQKLNAFSEPVWREFGAVFDHLSHDPDVRAVVLSAVGDRAFSAGLDVQDAANSPLGSGLGGDPARYATVMRRHVVEFQNAIAAAEKCEKPVICVLHGVSIGIAIDISCCADVRICARNTRFAVKEVDIGLAADLGTLSRLPKLVGNTSWVKDVCLSARDFSADEALSVGFVSRVLESKEAAVEAGLKLAAFIAEKSPVAVQGTKELLNHARDHSVEENLRYTTVWNSAMLQSSDLQTALMSGLSKKKPTFEKL</sequence>
<reference evidence="9 10" key="1">
    <citation type="journal article" date="2019" name="Genome Biol. Evol.">
        <title>Genomic Plasticity Mediated by Transposable Elements in the Plant Pathogenic Fungus Colletotrichum higginsianum.</title>
        <authorList>
            <person name="Tsushima A."/>
            <person name="Gan P."/>
            <person name="Kumakura N."/>
            <person name="Narusaka M."/>
            <person name="Takano Y."/>
            <person name="Narusaka Y."/>
            <person name="Shirasu K."/>
        </authorList>
    </citation>
    <scope>NUCLEOTIDE SEQUENCE [LARGE SCALE GENOMIC DNA]</scope>
    <source>
        <strain evidence="9 10">MAFF305635-RFP</strain>
    </source>
</reference>
<evidence type="ECO:0000256" key="1">
    <source>
        <dbReference type="ARBA" id="ARBA00004275"/>
    </source>
</evidence>
<keyword evidence="8 9" id="KW-0413">Isomerase</keyword>
<dbReference type="Gene3D" id="3.90.226.10">
    <property type="entry name" value="2-enoyl-CoA Hydratase, Chain A, domain 1"/>
    <property type="match status" value="1"/>
</dbReference>
<dbReference type="InterPro" id="IPR045002">
    <property type="entry name" value="Ech1-like"/>
</dbReference>
<keyword evidence="4" id="KW-0276">Fatty acid metabolism</keyword>
<dbReference type="PANTHER" id="PTHR43149">
    <property type="entry name" value="ENOYL-COA HYDRATASE"/>
    <property type="match status" value="1"/>
</dbReference>
<comment type="subcellular location">
    <subcellularLocation>
        <location evidence="1">Peroxisome</location>
    </subcellularLocation>
</comment>
<evidence type="ECO:0000256" key="6">
    <source>
        <dbReference type="ARBA" id="ARBA00023098"/>
    </source>
</evidence>
<dbReference type="FunFam" id="1.10.12.10:FF:000004">
    <property type="entry name" value="Delta3,5-delta2,4-dienoyl-CoA isomerase"/>
    <property type="match status" value="1"/>
</dbReference>
<evidence type="ECO:0000313" key="9">
    <source>
        <dbReference type="EMBL" id="TIC92354.1"/>
    </source>
</evidence>
<evidence type="ECO:0000256" key="2">
    <source>
        <dbReference type="ARBA" id="ARBA00005005"/>
    </source>
</evidence>
<keyword evidence="6" id="KW-0443">Lipid metabolism</keyword>
<evidence type="ECO:0000256" key="8">
    <source>
        <dbReference type="ARBA" id="ARBA00023235"/>
    </source>
</evidence>
<dbReference type="SUPFAM" id="SSF52096">
    <property type="entry name" value="ClpP/crotonase"/>
    <property type="match status" value="1"/>
</dbReference>
<dbReference type="GO" id="GO:0006635">
    <property type="term" value="P:fatty acid beta-oxidation"/>
    <property type="evidence" value="ECO:0007669"/>
    <property type="project" value="UniProtKB-UniPathway"/>
</dbReference>
<dbReference type="Gene3D" id="1.10.12.10">
    <property type="entry name" value="Lyase 2-enoyl-coa Hydratase, Chain A, domain 2"/>
    <property type="match status" value="1"/>
</dbReference>
<comment type="pathway">
    <text evidence="2">Lipid metabolism; fatty acid beta-oxidation.</text>
</comment>
<keyword evidence="7" id="KW-0576">Peroxisome</keyword>
<dbReference type="Proteomes" id="UP000305883">
    <property type="component" value="Unassembled WGS sequence"/>
</dbReference>
<evidence type="ECO:0000313" key="10">
    <source>
        <dbReference type="Proteomes" id="UP000305883"/>
    </source>
</evidence>
<dbReference type="FunFam" id="3.90.226.10:FF:000024">
    <property type="entry name" value="Delta3,5-delta2,4-dienoyl-CoA isomerase"/>
    <property type="match status" value="1"/>
</dbReference>
<dbReference type="UniPathway" id="UPA00659"/>
<dbReference type="InterPro" id="IPR029045">
    <property type="entry name" value="ClpP/crotonase-like_dom_sf"/>
</dbReference>
<dbReference type="EMBL" id="MWPZ01000008">
    <property type="protein sequence ID" value="TIC92354.1"/>
    <property type="molecule type" value="Genomic_DNA"/>
</dbReference>
<keyword evidence="5" id="KW-0007">Acetylation</keyword>
<dbReference type="OrthoDB" id="14970at2759"/>
<dbReference type="Pfam" id="PF00378">
    <property type="entry name" value="ECH_1"/>
    <property type="match status" value="1"/>
</dbReference>
<accession>A0A4T0VJ86</accession>
<proteinExistence type="inferred from homology"/>
<dbReference type="CDD" id="cd06558">
    <property type="entry name" value="crotonase-like"/>
    <property type="match status" value="1"/>
</dbReference>
<organism evidence="9 10">
    <name type="scientific">Colletotrichum higginsianum</name>
    <dbReference type="NCBI Taxonomy" id="80884"/>
    <lineage>
        <taxon>Eukaryota</taxon>
        <taxon>Fungi</taxon>
        <taxon>Dikarya</taxon>
        <taxon>Ascomycota</taxon>
        <taxon>Pezizomycotina</taxon>
        <taxon>Sordariomycetes</taxon>
        <taxon>Hypocreomycetidae</taxon>
        <taxon>Glomerellales</taxon>
        <taxon>Glomerellaceae</taxon>
        <taxon>Colletotrichum</taxon>
        <taxon>Colletotrichum destructivum species complex</taxon>
    </lineage>
</organism>
<dbReference type="InterPro" id="IPR001753">
    <property type="entry name" value="Enoyl-CoA_hydra/iso"/>
</dbReference>
<protein>
    <submittedName>
        <fullName evidence="9">Delta(3,5)-Delta(2,4)-dienoyl-CoA isomerase, mitochondrial</fullName>
    </submittedName>
</protein>
<dbReference type="PANTHER" id="PTHR43149:SF1">
    <property type="entry name" value="DELTA(3,5)-DELTA(2,4)-DIENOYL-COA ISOMERASE, MITOCHONDRIAL"/>
    <property type="match status" value="1"/>
</dbReference>
<gene>
    <name evidence="9" type="ORF">CH35J_010376</name>
</gene>
<evidence type="ECO:0000256" key="5">
    <source>
        <dbReference type="ARBA" id="ARBA00022990"/>
    </source>
</evidence>
<dbReference type="GO" id="GO:0005739">
    <property type="term" value="C:mitochondrion"/>
    <property type="evidence" value="ECO:0007669"/>
    <property type="project" value="TreeGrafter"/>
</dbReference>
<dbReference type="GO" id="GO:0005777">
    <property type="term" value="C:peroxisome"/>
    <property type="evidence" value="ECO:0007669"/>
    <property type="project" value="UniProtKB-SubCell"/>
</dbReference>
<evidence type="ECO:0000256" key="7">
    <source>
        <dbReference type="ARBA" id="ARBA00023140"/>
    </source>
</evidence>
<evidence type="ECO:0000256" key="4">
    <source>
        <dbReference type="ARBA" id="ARBA00022832"/>
    </source>
</evidence>
<comment type="similarity">
    <text evidence="3">Belongs to the enoyl-CoA hydratase/isomerase family.</text>
</comment>
<comment type="caution">
    <text evidence="9">The sequence shown here is derived from an EMBL/GenBank/DDBJ whole genome shotgun (WGS) entry which is preliminary data.</text>
</comment>
<dbReference type="AlphaFoldDB" id="A0A4T0VJ86"/>
<name>A0A4T0VJ86_9PEZI</name>
<dbReference type="GO" id="GO:0051750">
    <property type="term" value="F:delta(3,5)-delta(2,4)-dienoyl-CoA isomerase activity"/>
    <property type="evidence" value="ECO:0007669"/>
    <property type="project" value="TreeGrafter"/>
</dbReference>
<evidence type="ECO:0000256" key="3">
    <source>
        <dbReference type="ARBA" id="ARBA00005254"/>
    </source>
</evidence>
<dbReference type="InterPro" id="IPR014748">
    <property type="entry name" value="Enoyl-CoA_hydra_C"/>
</dbReference>